<sequence>MNALSVVLWGLRNSVPMDRGSKYSPFQLLTACPGSLDSGFFDSFPTPKTDADVGYFEMMENVAHVPKRITQRETFHNCLSKNHYVLLKKASRRISFSNLLGSF</sequence>
<organism evidence="1">
    <name type="scientific">Lepeophtheirus salmonis</name>
    <name type="common">Salmon louse</name>
    <name type="synonym">Caligus salmonis</name>
    <dbReference type="NCBI Taxonomy" id="72036"/>
    <lineage>
        <taxon>Eukaryota</taxon>
        <taxon>Metazoa</taxon>
        <taxon>Ecdysozoa</taxon>
        <taxon>Arthropoda</taxon>
        <taxon>Crustacea</taxon>
        <taxon>Multicrustacea</taxon>
        <taxon>Hexanauplia</taxon>
        <taxon>Copepoda</taxon>
        <taxon>Siphonostomatoida</taxon>
        <taxon>Caligidae</taxon>
        <taxon>Lepeophtheirus</taxon>
    </lineage>
</organism>
<name>A0A0K2UUF6_LEPSM</name>
<dbReference type="OrthoDB" id="422540at2759"/>
<proteinExistence type="predicted"/>
<dbReference type="AlphaFoldDB" id="A0A0K2UUF6"/>
<accession>A0A0K2UUF6</accession>
<protein>
    <submittedName>
        <fullName evidence="1">Putative LOC101746054 [Bombyx mori]</fullName>
    </submittedName>
</protein>
<evidence type="ECO:0000313" key="1">
    <source>
        <dbReference type="EMBL" id="CDW41547.1"/>
    </source>
</evidence>
<reference evidence="1" key="1">
    <citation type="submission" date="2014-05" db="EMBL/GenBank/DDBJ databases">
        <authorList>
            <person name="Chronopoulou M."/>
        </authorList>
    </citation>
    <scope>NUCLEOTIDE SEQUENCE</scope>
    <source>
        <tissue evidence="1">Whole organism</tissue>
    </source>
</reference>
<dbReference type="EMBL" id="HACA01024186">
    <property type="protein sequence ID" value="CDW41547.1"/>
    <property type="molecule type" value="Transcribed_RNA"/>
</dbReference>